<dbReference type="AlphaFoldDB" id="A0A849HIQ3"/>
<comment type="caution">
    <text evidence="1">The sequence shown here is derived from an EMBL/GenBank/DDBJ whole genome shotgun (WGS) entry which is preliminary data.</text>
</comment>
<reference evidence="1 2" key="1">
    <citation type="submission" date="2020-04" db="EMBL/GenBank/DDBJ databases">
        <title>Knoellia sp. isolate from air conditioner.</title>
        <authorList>
            <person name="Chea S."/>
            <person name="Kim D.-U."/>
        </authorList>
    </citation>
    <scope>NUCLEOTIDE SEQUENCE [LARGE SCALE GENOMIC DNA]</scope>
    <source>
        <strain evidence="1 2">DB2414S</strain>
    </source>
</reference>
<evidence type="ECO:0008006" key="3">
    <source>
        <dbReference type="Google" id="ProtNLM"/>
    </source>
</evidence>
<organism evidence="1 2">
    <name type="scientific">Knoellia koreensis</name>
    <dbReference type="NCBI Taxonomy" id="2730921"/>
    <lineage>
        <taxon>Bacteria</taxon>
        <taxon>Bacillati</taxon>
        <taxon>Actinomycetota</taxon>
        <taxon>Actinomycetes</taxon>
        <taxon>Micrococcales</taxon>
        <taxon>Intrasporangiaceae</taxon>
        <taxon>Knoellia</taxon>
    </lineage>
</organism>
<name>A0A849HIQ3_9MICO</name>
<evidence type="ECO:0000313" key="2">
    <source>
        <dbReference type="Proteomes" id="UP000588586"/>
    </source>
</evidence>
<gene>
    <name evidence="1" type="ORF">HJG52_15025</name>
</gene>
<proteinExistence type="predicted"/>
<evidence type="ECO:0000313" key="1">
    <source>
        <dbReference type="EMBL" id="NNM47308.1"/>
    </source>
</evidence>
<protein>
    <recommendedName>
        <fullName evidence="3">Carboxypeptidase regulatory-like domain-containing protein</fullName>
    </recommendedName>
</protein>
<dbReference type="Proteomes" id="UP000588586">
    <property type="component" value="Unassembled WGS sequence"/>
</dbReference>
<dbReference type="RefSeq" id="WP_171244419.1">
    <property type="nucleotide sequence ID" value="NZ_JABEPQ010000003.1"/>
</dbReference>
<accession>A0A849HIQ3</accession>
<keyword evidence="2" id="KW-1185">Reference proteome</keyword>
<sequence>MNASDIGPLDDLDVELLHELRQAWSVEDPVPTGLAERVKFAITLHGLEAELAELTSASLVLTRSDAEVARPESITFASSRADVLVNVSDETATTVRIDGWVTAPGAVVQLHSASGDARTTADDTGRFTFTAVDRGMIRFMLWPDGDRGERPVVTPTIDV</sequence>
<dbReference type="EMBL" id="JABEPQ010000003">
    <property type="protein sequence ID" value="NNM47308.1"/>
    <property type="molecule type" value="Genomic_DNA"/>
</dbReference>